<evidence type="ECO:0000256" key="1">
    <source>
        <dbReference type="ARBA" id="ARBA00006524"/>
    </source>
</evidence>
<name>A0A7D9H2F1_DEKBR</name>
<evidence type="ECO:0000313" key="8">
    <source>
        <dbReference type="Proteomes" id="UP000568158"/>
    </source>
</evidence>
<dbReference type="Pfam" id="PF10273">
    <property type="entry name" value="WGG"/>
    <property type="match status" value="1"/>
</dbReference>
<evidence type="ECO:0000256" key="3">
    <source>
        <dbReference type="SAM" id="MobiDB-lite"/>
    </source>
</evidence>
<accession>A0A7D9H2F1</accession>
<evidence type="ECO:0000256" key="2">
    <source>
        <dbReference type="ARBA" id="ARBA00022552"/>
    </source>
</evidence>
<dbReference type="AlphaFoldDB" id="A0A7D9H2F1"/>
<dbReference type="EMBL" id="CP063135">
    <property type="protein sequence ID" value="QOU20056.1"/>
    <property type="molecule type" value="Genomic_DNA"/>
</dbReference>
<reference evidence="5" key="3">
    <citation type="submission" date="2020-10" db="EMBL/GenBank/DDBJ databases">
        <authorList>
            <person name="Palmer J.M."/>
        </authorList>
    </citation>
    <scope>NUCLEOTIDE SEQUENCE</scope>
    <source>
        <strain evidence="5">UCD 2041</strain>
    </source>
</reference>
<dbReference type="Proteomes" id="UP000663131">
    <property type="component" value="Chromosome 7"/>
</dbReference>
<keyword evidence="7" id="KW-1185">Reference proteome</keyword>
<evidence type="ECO:0000313" key="4">
    <source>
        <dbReference type="EMBL" id="KAF6007413.1"/>
    </source>
</evidence>
<feature type="compositionally biased region" description="Acidic residues" evidence="3">
    <location>
        <begin position="160"/>
        <end position="187"/>
    </location>
</feature>
<reference evidence="4 8" key="2">
    <citation type="journal article" date="2020" name="Appl. Microbiol. Biotechnol.">
        <title>Targeted gene deletion in Brettanomyces bruxellensis with an expression-free CRISPR-Cas9 system.</title>
        <authorList>
            <person name="Varela C."/>
            <person name="Bartel C."/>
            <person name="Onetto C."/>
            <person name="Borneman A."/>
        </authorList>
    </citation>
    <scope>NUCLEOTIDE SEQUENCE [LARGE SCALE GENOMIC DNA]</scope>
    <source>
        <strain evidence="4 8">AWRI1613</strain>
    </source>
</reference>
<feature type="region of interest" description="Disordered" evidence="3">
    <location>
        <begin position="154"/>
        <end position="211"/>
    </location>
</feature>
<reference evidence="5" key="4">
    <citation type="journal article" name="BMC Genomics">
        <title>New genome assemblies reveal patterns of domestication and adaptation across Brettanomyces (Dekkera) species.</title>
        <authorList>
            <person name="Roach M.J."/>
            <person name="Borneman A.R."/>
        </authorList>
    </citation>
    <scope>NUCLEOTIDE SEQUENCE</scope>
    <source>
        <strain evidence="5">UCD 2041</strain>
    </source>
</reference>
<dbReference type="Proteomes" id="UP000478008">
    <property type="component" value="Unassembled WGS sequence"/>
</dbReference>
<dbReference type="GO" id="GO:0006364">
    <property type="term" value="P:rRNA processing"/>
    <property type="evidence" value="ECO:0007669"/>
    <property type="project" value="UniProtKB-KW"/>
</dbReference>
<sequence length="211" mass="24215">MTEIVLEDSGYLCAQPGQKSLLIADEKKQANFELGVSMIIYRWETLQTAVDNLWGGPNSADKRDWMTGIIVDSFKENNEIDIIYIHELLFNAMQDEFGVVVEDESTVVVGQRVVQAYKECLAGNFDNVKHMYEHWKETQSRRQSEKKVVNVAADPLNPDTSDEEEEEDNDNIPELVEKEDPDAMDVDEGPKHRHEPEVDDDGFTVVHRRHH</sequence>
<dbReference type="PANTHER" id="PTHR21250">
    <property type="entry name" value="PRE-RRNA-PROCESSING PROTEIN TSR2 HOMOLOG"/>
    <property type="match status" value="1"/>
</dbReference>
<organism evidence="6 7">
    <name type="scientific">Dekkera bruxellensis</name>
    <name type="common">Brettanomyces custersii</name>
    <dbReference type="NCBI Taxonomy" id="5007"/>
    <lineage>
        <taxon>Eukaryota</taxon>
        <taxon>Fungi</taxon>
        <taxon>Dikarya</taxon>
        <taxon>Ascomycota</taxon>
        <taxon>Saccharomycotina</taxon>
        <taxon>Pichiomycetes</taxon>
        <taxon>Pichiales</taxon>
        <taxon>Pichiaceae</taxon>
        <taxon>Brettanomyces</taxon>
    </lineage>
</organism>
<evidence type="ECO:0000313" key="6">
    <source>
        <dbReference type="EMBL" id="VUG20106.1"/>
    </source>
</evidence>
<comment type="similarity">
    <text evidence="1">Belongs to the TSR2 family.</text>
</comment>
<proteinExistence type="inferred from homology"/>
<dbReference type="EMBL" id="CABFWN010000006">
    <property type="protein sequence ID" value="VUG20106.1"/>
    <property type="molecule type" value="Genomic_DNA"/>
</dbReference>
<keyword evidence="2" id="KW-0698">rRNA processing</keyword>
<gene>
    <name evidence="6" type="primary">TSR2</name>
    <name evidence="5" type="ORF">BRETT_004704</name>
    <name evidence="6" type="ORF">DEBR0S6_08086G</name>
    <name evidence="4" type="ORF">HII12_004574</name>
</gene>
<evidence type="ECO:0000313" key="5">
    <source>
        <dbReference type="EMBL" id="QOU20056.1"/>
    </source>
</evidence>
<dbReference type="InterPro" id="IPR019398">
    <property type="entry name" value="Pre-rRNA_process_TSR2"/>
</dbReference>
<reference evidence="6 7" key="1">
    <citation type="submission" date="2019-07" db="EMBL/GenBank/DDBJ databases">
        <authorList>
            <person name="Friedrich A."/>
            <person name="Schacherer J."/>
        </authorList>
    </citation>
    <scope>NUCLEOTIDE SEQUENCE [LARGE SCALE GENOMIC DNA]</scope>
</reference>
<dbReference type="EMBL" id="JABCYN010000042">
    <property type="protein sequence ID" value="KAF6007413.1"/>
    <property type="molecule type" value="Genomic_DNA"/>
</dbReference>
<protein>
    <submittedName>
        <fullName evidence="6">DEBR0S6_08086g1_1</fullName>
    </submittedName>
</protein>
<evidence type="ECO:0000313" key="7">
    <source>
        <dbReference type="Proteomes" id="UP000478008"/>
    </source>
</evidence>
<dbReference type="OrthoDB" id="263560at2759"/>
<dbReference type="Proteomes" id="UP000568158">
    <property type="component" value="Unassembled WGS sequence"/>
</dbReference>